<name>A0ABP0JFA7_9DINO</name>
<dbReference type="Gene3D" id="3.40.50.10140">
    <property type="entry name" value="Toll/interleukin-1 receptor homology (TIR) domain"/>
    <property type="match status" value="1"/>
</dbReference>
<evidence type="ECO:0000313" key="3">
    <source>
        <dbReference type="EMBL" id="CAK9013076.1"/>
    </source>
</evidence>
<protein>
    <submittedName>
        <fullName evidence="3">Uncharacterized protein</fullName>
    </submittedName>
</protein>
<feature type="transmembrane region" description="Helical" evidence="2">
    <location>
        <begin position="75"/>
        <end position="96"/>
    </location>
</feature>
<keyword evidence="2" id="KW-1133">Transmembrane helix</keyword>
<evidence type="ECO:0000256" key="1">
    <source>
        <dbReference type="SAM" id="MobiDB-lite"/>
    </source>
</evidence>
<keyword evidence="4" id="KW-1185">Reference proteome</keyword>
<proteinExistence type="predicted"/>
<evidence type="ECO:0000313" key="4">
    <source>
        <dbReference type="Proteomes" id="UP001642464"/>
    </source>
</evidence>
<organism evidence="3 4">
    <name type="scientific">Durusdinium trenchii</name>
    <dbReference type="NCBI Taxonomy" id="1381693"/>
    <lineage>
        <taxon>Eukaryota</taxon>
        <taxon>Sar</taxon>
        <taxon>Alveolata</taxon>
        <taxon>Dinophyceae</taxon>
        <taxon>Suessiales</taxon>
        <taxon>Symbiodiniaceae</taxon>
        <taxon>Durusdinium</taxon>
    </lineage>
</organism>
<dbReference type="InterPro" id="IPR035897">
    <property type="entry name" value="Toll_tir_struct_dom_sf"/>
</dbReference>
<keyword evidence="2" id="KW-0472">Membrane</keyword>
<dbReference type="SUPFAM" id="SSF52200">
    <property type="entry name" value="Toll/Interleukin receptor TIR domain"/>
    <property type="match status" value="1"/>
</dbReference>
<feature type="transmembrane region" description="Helical" evidence="2">
    <location>
        <begin position="281"/>
        <end position="300"/>
    </location>
</feature>
<feature type="region of interest" description="Disordered" evidence="1">
    <location>
        <begin position="400"/>
        <end position="419"/>
    </location>
</feature>
<dbReference type="EMBL" id="CAXAMM010007025">
    <property type="protein sequence ID" value="CAK9013076.1"/>
    <property type="molecule type" value="Genomic_DNA"/>
</dbReference>
<feature type="transmembrane region" description="Helical" evidence="2">
    <location>
        <begin position="345"/>
        <end position="364"/>
    </location>
</feature>
<reference evidence="3 4" key="1">
    <citation type="submission" date="2024-02" db="EMBL/GenBank/DDBJ databases">
        <authorList>
            <person name="Chen Y."/>
            <person name="Shah S."/>
            <person name="Dougan E. K."/>
            <person name="Thang M."/>
            <person name="Chan C."/>
        </authorList>
    </citation>
    <scope>NUCLEOTIDE SEQUENCE [LARGE SCALE GENOMIC DNA]</scope>
</reference>
<gene>
    <name evidence="3" type="ORF">SCF082_LOCUS11774</name>
</gene>
<feature type="transmembrane region" description="Helical" evidence="2">
    <location>
        <begin position="217"/>
        <end position="239"/>
    </location>
</feature>
<sequence>MEQPQLLTRLEPELLRGVSLHECLSGFGRHWRKPDPGMSNINPHDYDLSRAMEYFDDFLSHDWATSRFLKLASMLIIYNSGAALVATLLVAVALATFRLFHQPECRPNLLALDQRLIAVGTCHGIHLIVLCFWQRVRTLLFTPRFVFLDKLCIAQSPELADLKAKGILGLAAFLHHSRRLVVLWSPRYFRRLWCSYEIATFLADGKQKPLVVMPAHAGLILVLGYVTWSGVANTLWYVLHVMDADQSGMLLLERHDQVILHRTMSGCSYKEDAALDIPRWLLEWMTISMALLLGTWWANFIELHVGVRLARYIPRLCAAAVLFPSLAFPVAIFVGSFYYLVLTDPGLLCAIPASIMLVILIMCYSCDILGSPSPNCQSGPAEAETASNKASKADIEIEAASSNGDVAAPPSPSSSCWST</sequence>
<evidence type="ECO:0000256" key="2">
    <source>
        <dbReference type="SAM" id="Phobius"/>
    </source>
</evidence>
<dbReference type="Proteomes" id="UP001642464">
    <property type="component" value="Unassembled WGS sequence"/>
</dbReference>
<feature type="transmembrane region" description="Helical" evidence="2">
    <location>
        <begin position="116"/>
        <end position="133"/>
    </location>
</feature>
<comment type="caution">
    <text evidence="3">The sequence shown here is derived from an EMBL/GenBank/DDBJ whole genome shotgun (WGS) entry which is preliminary data.</text>
</comment>
<keyword evidence="2" id="KW-0812">Transmembrane</keyword>
<feature type="transmembrane region" description="Helical" evidence="2">
    <location>
        <begin position="312"/>
        <end position="339"/>
    </location>
</feature>
<accession>A0ABP0JFA7</accession>